<comment type="caution">
    <text evidence="2">The sequence shown here is derived from an EMBL/GenBank/DDBJ whole genome shotgun (WGS) entry which is preliminary data.</text>
</comment>
<keyword evidence="1" id="KW-0812">Transmembrane</keyword>
<dbReference type="Proteomes" id="UP000051269">
    <property type="component" value="Unassembled WGS sequence"/>
</dbReference>
<dbReference type="InterPro" id="IPR027417">
    <property type="entry name" value="P-loop_NTPase"/>
</dbReference>
<reference evidence="2 3" key="1">
    <citation type="submission" date="2015-10" db="EMBL/GenBank/DDBJ databases">
        <title>Metagenome-Assembled Genomes uncover a global brackish microbiome.</title>
        <authorList>
            <person name="Hugerth L.W."/>
            <person name="Larsson J."/>
            <person name="Alneberg J."/>
            <person name="Lindh M.V."/>
            <person name="Legrand C."/>
            <person name="Pinhassi J."/>
            <person name="Andersson A.F."/>
        </authorList>
    </citation>
    <scope>NUCLEOTIDE SEQUENCE [LARGE SCALE GENOMIC DNA]</scope>
    <source>
        <strain evidence="2">BACL18 MAG-120507-bin52</strain>
    </source>
</reference>
<evidence type="ECO:0000256" key="1">
    <source>
        <dbReference type="SAM" id="Phobius"/>
    </source>
</evidence>
<evidence type="ECO:0000313" key="3">
    <source>
        <dbReference type="Proteomes" id="UP000051269"/>
    </source>
</evidence>
<dbReference type="EMBL" id="LIBO01000003">
    <property type="protein sequence ID" value="KRO63195.1"/>
    <property type="molecule type" value="Genomic_DNA"/>
</dbReference>
<dbReference type="PANTHER" id="PTHR36451:SF1">
    <property type="entry name" value="OMEGA-HYDROXY-BETA-DIHYDROMENAQUINONE-9 SULFOTRANSFERASE STF3"/>
    <property type="match status" value="1"/>
</dbReference>
<protein>
    <recommendedName>
        <fullName evidence="4">Sulfotransferase</fullName>
    </recommendedName>
</protein>
<name>A0A0R2RQ15_9BACT</name>
<dbReference type="Pfam" id="PF13469">
    <property type="entry name" value="Sulfotransfer_3"/>
    <property type="match status" value="1"/>
</dbReference>
<dbReference type="Gene3D" id="3.40.50.300">
    <property type="entry name" value="P-loop containing nucleotide triphosphate hydrolases"/>
    <property type="match status" value="1"/>
</dbReference>
<dbReference type="AlphaFoldDB" id="A0A0R2RQ15"/>
<evidence type="ECO:0008006" key="4">
    <source>
        <dbReference type="Google" id="ProtNLM"/>
    </source>
</evidence>
<feature type="transmembrane region" description="Helical" evidence="1">
    <location>
        <begin position="26"/>
        <end position="49"/>
    </location>
</feature>
<dbReference type="SUPFAM" id="SSF52540">
    <property type="entry name" value="P-loop containing nucleoside triphosphate hydrolases"/>
    <property type="match status" value="1"/>
</dbReference>
<proteinExistence type="predicted"/>
<dbReference type="InterPro" id="IPR052736">
    <property type="entry name" value="Stf3_sulfotransferase"/>
</dbReference>
<sequence length="387" mass="45241">MYLNLGLTAKALYLSYLGRPFQARRWIIVTFFLLLLTLCWIVVAIGRALDHLLFPDFRNQKIIRPVFIIAPPRSGTTFLQKLLARNRRAFAPVLMYQTIFPSITIQKIIHSVARASRIKGGLLSDISSWIERHCFGGWDGMHKMRFAQPEEDDGFFVYTFVTEAIYLLFPYVRDLWGAGFADDLPPRQRRRLMRYYRSCLQRHLYLNGPDKILLSKATQLSGSVQSLRAEFPDARIINILRNPVESVPSHISVFYTVWHWVDPSIRKDGPESKEYAELATAWFLHLEKFDISARSESYLRIFYTDLVRRPETVARSIYSHFHIPLTPRASRQIEIESRRALEYKSSHHYTLEEYGLNPAWINREVGGIMKRYRFPLPLRAPSRGSKR</sequence>
<evidence type="ECO:0000313" key="2">
    <source>
        <dbReference type="EMBL" id="KRO63195.1"/>
    </source>
</evidence>
<keyword evidence="1" id="KW-0472">Membrane</keyword>
<organism evidence="2 3">
    <name type="scientific">Verrucomicrobia subdivision 6 bacterium BACL9 MAG-120507-bin52</name>
    <dbReference type="NCBI Taxonomy" id="1655590"/>
    <lineage>
        <taxon>Bacteria</taxon>
        <taxon>Pseudomonadati</taxon>
        <taxon>Verrucomicrobiota</taxon>
        <taxon>Verrucomicrobiia</taxon>
        <taxon>Verrucomicrobiales</taxon>
        <taxon>Verrucomicrobia subdivision 6</taxon>
    </lineage>
</organism>
<dbReference type="PANTHER" id="PTHR36451">
    <property type="entry name" value="PAPS-DEPENDENT SULFOTRANSFERASE STF3"/>
    <property type="match status" value="1"/>
</dbReference>
<accession>A0A0R2RQ15</accession>
<keyword evidence="1" id="KW-1133">Transmembrane helix</keyword>
<gene>
    <name evidence="2" type="ORF">ABR82_04250</name>
</gene>